<dbReference type="EMBL" id="DRDR01000087">
    <property type="protein sequence ID" value="HDL60221.1"/>
    <property type="molecule type" value="Genomic_DNA"/>
</dbReference>
<dbReference type="Proteomes" id="UP000886381">
    <property type="component" value="Unassembled WGS sequence"/>
</dbReference>
<protein>
    <submittedName>
        <fullName evidence="4">CBS domain-containing protein</fullName>
    </submittedName>
</protein>
<reference evidence="4" key="1">
    <citation type="journal article" date="2020" name="mSystems">
        <title>Genome- and Community-Level Interaction Insights into Carbon Utilization and Element Cycling Functions of Hydrothermarchaeota in Hydrothermal Sediment.</title>
        <authorList>
            <person name="Zhou Z."/>
            <person name="Liu Y."/>
            <person name="Xu W."/>
            <person name="Pan J."/>
            <person name="Luo Z.H."/>
            <person name="Li M."/>
        </authorList>
    </citation>
    <scope>NUCLEOTIDE SEQUENCE [LARGE SCALE GENOMIC DNA]</scope>
    <source>
        <strain evidence="4">HyVt-28</strain>
    </source>
</reference>
<accession>A0A7V0Q814</accession>
<name>A0A7V0Q814_UNCW3</name>
<evidence type="ECO:0000256" key="1">
    <source>
        <dbReference type="ARBA" id="ARBA00023122"/>
    </source>
</evidence>
<dbReference type="CDD" id="cd02205">
    <property type="entry name" value="CBS_pair_SF"/>
    <property type="match status" value="1"/>
</dbReference>
<sequence length="157" mass="18164">MSAEYKNTILVKHVMRKVSPVCESDTLRDVALYMIKEAAPVIAVVENEIVRGVIYIQDLIDPFIPDYFNYLSDFQFVKTFGYLDAEVFSGYFKGLFLAHDIMREQFDYVEPEDSILKAMFYMHRKNITGIVVIEDGKYKGIVSRFDLIGRLYGTDTD</sequence>
<dbReference type="InterPro" id="IPR000644">
    <property type="entry name" value="CBS_dom"/>
</dbReference>
<dbReference type="Pfam" id="PF00571">
    <property type="entry name" value="CBS"/>
    <property type="match status" value="2"/>
</dbReference>
<dbReference type="InterPro" id="IPR046342">
    <property type="entry name" value="CBS_dom_sf"/>
</dbReference>
<evidence type="ECO:0000259" key="3">
    <source>
        <dbReference type="PROSITE" id="PS51371"/>
    </source>
</evidence>
<dbReference type="PANTHER" id="PTHR43080:SF2">
    <property type="entry name" value="CBS DOMAIN-CONTAINING PROTEIN"/>
    <property type="match status" value="1"/>
</dbReference>
<comment type="caution">
    <text evidence="4">The sequence shown here is derived from an EMBL/GenBank/DDBJ whole genome shotgun (WGS) entry which is preliminary data.</text>
</comment>
<evidence type="ECO:0000256" key="2">
    <source>
        <dbReference type="PROSITE-ProRule" id="PRU00703"/>
    </source>
</evidence>
<proteinExistence type="predicted"/>
<organism evidence="4">
    <name type="scientific">candidate division WOR-3 bacterium</name>
    <dbReference type="NCBI Taxonomy" id="2052148"/>
    <lineage>
        <taxon>Bacteria</taxon>
        <taxon>Bacteria division WOR-3</taxon>
    </lineage>
</organism>
<gene>
    <name evidence="4" type="ORF">ENH14_02070</name>
</gene>
<evidence type="ECO:0000313" key="4">
    <source>
        <dbReference type="EMBL" id="HDL60221.1"/>
    </source>
</evidence>
<dbReference type="PROSITE" id="PS51371">
    <property type="entry name" value="CBS"/>
    <property type="match status" value="1"/>
</dbReference>
<dbReference type="PANTHER" id="PTHR43080">
    <property type="entry name" value="CBS DOMAIN-CONTAINING PROTEIN CBSX3, MITOCHONDRIAL"/>
    <property type="match status" value="1"/>
</dbReference>
<feature type="domain" description="CBS" evidence="3">
    <location>
        <begin position="102"/>
        <end position="157"/>
    </location>
</feature>
<keyword evidence="1 2" id="KW-0129">CBS domain</keyword>
<dbReference type="AlphaFoldDB" id="A0A7V0Q814"/>
<dbReference type="InterPro" id="IPR051257">
    <property type="entry name" value="Diverse_CBS-Domain"/>
</dbReference>
<dbReference type="Gene3D" id="3.10.580.10">
    <property type="entry name" value="CBS-domain"/>
    <property type="match status" value="1"/>
</dbReference>
<dbReference type="SUPFAM" id="SSF54631">
    <property type="entry name" value="CBS-domain pair"/>
    <property type="match status" value="1"/>
</dbReference>